<accession>A0ABT9YV47</accession>
<dbReference type="Pfam" id="PF22813">
    <property type="entry name" value="TcaA_2nd"/>
    <property type="match status" value="1"/>
</dbReference>
<evidence type="ECO:0000256" key="1">
    <source>
        <dbReference type="SAM" id="Phobius"/>
    </source>
</evidence>
<dbReference type="EMBL" id="JAUSTZ010000001">
    <property type="protein sequence ID" value="MDQ0223871.1"/>
    <property type="molecule type" value="Genomic_DNA"/>
</dbReference>
<evidence type="ECO:0000259" key="2">
    <source>
        <dbReference type="Pfam" id="PF13240"/>
    </source>
</evidence>
<keyword evidence="6" id="KW-1185">Reference proteome</keyword>
<sequence>MEYCRNCGTKLIEGQQFCAECGEPVKRNHANENKQAHSVSSKPVQEKMSSSDLSKQPIFKSKISKIIAIVSVVVVALLAGGYYVVGEMTSPTKVAEHFIDAVDQKDVKTVKKYINEGQYEVKANDKETKAFLNYLHEHPRMITSIADGLLSDAAALEDEKSSEEPSPFAALKEDGKKWVLFNSYKIKIQTFYIDVASESEKTEIYVNDVKKATIEEEEQIGPLLPGEYTVKAVINGEYGKVEADEKLNTEDFVEQTALLEFDWSNHYVYIYSNYDDAVLYVNDKSTKMKIGDLEEFGPVPLDGSLKIYAQRKFGDEEKKSNVVTLEENTTDAELFFEDQEGSMLEANEDYDSIDASTETEAIEEVILGHYHSISNDNFQSAYDFFSSSYKSKVTFDGWTKGLEQNINDTVTMLNITSVDDTTAKAYVEMTSYDEQEDGSTLVQEWGGTWNLVKESDGWKLEKAQLEKLASRTE</sequence>
<protein>
    <submittedName>
        <fullName evidence="5">Membrane protein YvbJ</fullName>
    </submittedName>
</protein>
<dbReference type="InterPro" id="IPR054529">
    <property type="entry name" value="TcaA_2nd"/>
</dbReference>
<reference evidence="5 6" key="1">
    <citation type="submission" date="2023-07" db="EMBL/GenBank/DDBJ databases">
        <title>Genomic Encyclopedia of Type Strains, Phase IV (KMG-IV): sequencing the most valuable type-strain genomes for metagenomic binning, comparative biology and taxonomic classification.</title>
        <authorList>
            <person name="Goeker M."/>
        </authorList>
    </citation>
    <scope>NUCLEOTIDE SEQUENCE [LARGE SCALE GENOMIC DNA]</scope>
    <source>
        <strain evidence="5 6">DSM 17723</strain>
    </source>
</reference>
<evidence type="ECO:0000259" key="3">
    <source>
        <dbReference type="Pfam" id="PF22813"/>
    </source>
</evidence>
<dbReference type="Pfam" id="PF13240">
    <property type="entry name" value="Zn_Ribbon_1"/>
    <property type="match status" value="1"/>
</dbReference>
<keyword evidence="1" id="KW-0812">Transmembrane</keyword>
<feature type="domain" description="Zinc-ribbon" evidence="2">
    <location>
        <begin position="3"/>
        <end position="25"/>
    </location>
</feature>
<evidence type="ECO:0000313" key="5">
    <source>
        <dbReference type="EMBL" id="MDQ0223871.1"/>
    </source>
</evidence>
<dbReference type="Proteomes" id="UP001232245">
    <property type="component" value="Unassembled WGS sequence"/>
</dbReference>
<organism evidence="5 6">
    <name type="scientific">Metabacillus niabensis</name>
    <dbReference type="NCBI Taxonomy" id="324854"/>
    <lineage>
        <taxon>Bacteria</taxon>
        <taxon>Bacillati</taxon>
        <taxon>Bacillota</taxon>
        <taxon>Bacilli</taxon>
        <taxon>Bacillales</taxon>
        <taxon>Bacillaceae</taxon>
        <taxon>Metabacillus</taxon>
    </lineage>
</organism>
<dbReference type="PANTHER" id="PTHR40038">
    <property type="entry name" value="MEMBRANE-ASSOCIATED PROTEIN TCAA"/>
    <property type="match status" value="1"/>
</dbReference>
<gene>
    <name evidence="5" type="ORF">J2S02_000193</name>
</gene>
<name>A0ABT9YV47_9BACI</name>
<evidence type="ECO:0000259" key="4">
    <source>
        <dbReference type="Pfam" id="PF22820"/>
    </source>
</evidence>
<dbReference type="Pfam" id="PF22820">
    <property type="entry name" value="TcaA_3rd_4th"/>
    <property type="match status" value="1"/>
</dbReference>
<dbReference type="InterPro" id="IPR026870">
    <property type="entry name" value="Zinc_ribbon_dom"/>
</dbReference>
<dbReference type="RefSeq" id="WP_174880526.1">
    <property type="nucleotide sequence ID" value="NZ_CADEPK010000201.1"/>
</dbReference>
<keyword evidence="1" id="KW-1133">Transmembrane helix</keyword>
<feature type="transmembrane region" description="Helical" evidence="1">
    <location>
        <begin position="66"/>
        <end position="85"/>
    </location>
</feature>
<comment type="caution">
    <text evidence="5">The sequence shown here is derived from an EMBL/GenBank/DDBJ whole genome shotgun (WGS) entry which is preliminary data.</text>
</comment>
<dbReference type="PANTHER" id="PTHR40038:SF1">
    <property type="entry name" value="MEMBRANE-ASSOCIATED PROTEIN TCAA"/>
    <property type="match status" value="1"/>
</dbReference>
<dbReference type="InterPro" id="IPR054530">
    <property type="entry name" value="TcaA_4th"/>
</dbReference>
<evidence type="ECO:0000313" key="6">
    <source>
        <dbReference type="Proteomes" id="UP001232245"/>
    </source>
</evidence>
<keyword evidence="1" id="KW-0472">Membrane</keyword>
<feature type="domain" description="TcaA second" evidence="3">
    <location>
        <begin position="91"/>
        <end position="188"/>
    </location>
</feature>
<proteinExistence type="predicted"/>
<feature type="domain" description="TcaA 4th" evidence="4">
    <location>
        <begin position="266"/>
        <end position="331"/>
    </location>
</feature>